<dbReference type="STRING" id="1313304.CALK_1364"/>
<dbReference type="EC" id="2.7.3.9" evidence="6 17"/>
<dbReference type="OrthoDB" id="9765468at2"/>
<comment type="caution">
    <text evidence="24">The sequence shown here is derived from an EMBL/GenBank/DDBJ whole genome shotgun (WGS) entry which is preliminary data.</text>
</comment>
<dbReference type="RefSeq" id="WP_022636826.1">
    <property type="nucleotide sequence ID" value="NZ_ASJR01000010.1"/>
</dbReference>
<feature type="active site" description="Tele-phosphohistidine intermediate" evidence="18">
    <location>
        <position position="195"/>
    </location>
</feature>
<feature type="domain" description="Phosphotransferase system enzyme I N-terminal" evidence="23">
    <location>
        <begin position="8"/>
        <end position="132"/>
    </location>
</feature>
<evidence type="ECO:0000256" key="6">
    <source>
        <dbReference type="ARBA" id="ARBA00012232"/>
    </source>
</evidence>
<keyword evidence="15 17" id="KW-0460">Magnesium</keyword>
<evidence type="ECO:0000256" key="2">
    <source>
        <dbReference type="ARBA" id="ARBA00001946"/>
    </source>
</evidence>
<keyword evidence="10 17" id="KW-0762">Sugar transport</keyword>
<comment type="cofactor">
    <cofactor evidence="2 17 20">
        <name>Mg(2+)</name>
        <dbReference type="ChEBI" id="CHEBI:18420"/>
    </cofactor>
</comment>
<dbReference type="InterPro" id="IPR050499">
    <property type="entry name" value="PEP-utilizing_PTS_enzyme"/>
</dbReference>
<comment type="subcellular location">
    <subcellularLocation>
        <location evidence="4 17">Cytoplasm</location>
    </subcellularLocation>
</comment>
<dbReference type="PANTHER" id="PTHR46244:SF3">
    <property type="entry name" value="PHOSPHOENOLPYRUVATE-PROTEIN PHOSPHOTRANSFERASE"/>
    <property type="match status" value="1"/>
</dbReference>
<feature type="domain" description="PEP-utilising enzyme C-terminal" evidence="22">
    <location>
        <begin position="261"/>
        <end position="541"/>
    </location>
</feature>
<dbReference type="PATRIC" id="fig|1313304.3.peg.1298"/>
<evidence type="ECO:0000256" key="16">
    <source>
        <dbReference type="ARBA" id="ARBA00033235"/>
    </source>
</evidence>
<accession>U7D6Y1</accession>
<evidence type="ECO:0000256" key="3">
    <source>
        <dbReference type="ARBA" id="ARBA00002728"/>
    </source>
</evidence>
<dbReference type="GO" id="GO:0008965">
    <property type="term" value="F:phosphoenolpyruvate-protein phosphotransferase activity"/>
    <property type="evidence" value="ECO:0007669"/>
    <property type="project" value="UniProtKB-EC"/>
</dbReference>
<protein>
    <recommendedName>
        <fullName evidence="7 17">Phosphoenolpyruvate-protein phosphotransferase</fullName>
        <ecNumber evidence="6 17">2.7.3.9</ecNumber>
    </recommendedName>
    <alternativeName>
        <fullName evidence="16 17">Phosphotransferase system, enzyme I</fullName>
    </alternativeName>
</protein>
<dbReference type="InterPro" id="IPR024692">
    <property type="entry name" value="PTS_EI"/>
</dbReference>
<dbReference type="PANTHER" id="PTHR46244">
    <property type="entry name" value="PHOSPHOENOLPYRUVATE-PROTEIN PHOSPHOTRANSFERASE"/>
    <property type="match status" value="1"/>
</dbReference>
<feature type="binding site" evidence="19">
    <location>
        <position position="302"/>
    </location>
    <ligand>
        <name>phosphoenolpyruvate</name>
        <dbReference type="ChEBI" id="CHEBI:58702"/>
    </ligand>
</feature>
<name>U7D6Y1_9BACT</name>
<keyword evidence="13 17" id="KW-0479">Metal-binding</keyword>
<dbReference type="InterPro" id="IPR008279">
    <property type="entry name" value="PEP-util_enz_mobile_dom"/>
</dbReference>
<evidence type="ECO:0000256" key="8">
    <source>
        <dbReference type="ARBA" id="ARBA00022448"/>
    </source>
</evidence>
<feature type="binding site" evidence="20">
    <location>
        <position position="455"/>
    </location>
    <ligand>
        <name>Mg(2+)</name>
        <dbReference type="ChEBI" id="CHEBI:18420"/>
    </ligand>
</feature>
<dbReference type="InterPro" id="IPR000121">
    <property type="entry name" value="PEP_util_C"/>
</dbReference>
<evidence type="ECO:0000256" key="9">
    <source>
        <dbReference type="ARBA" id="ARBA00022490"/>
    </source>
</evidence>
<evidence type="ECO:0000256" key="20">
    <source>
        <dbReference type="PIRSR" id="PIRSR000732-3"/>
    </source>
</evidence>
<dbReference type="InterPro" id="IPR036618">
    <property type="entry name" value="PtsI_HPr-bd_sf"/>
</dbReference>
<keyword evidence="24" id="KW-0670">Pyruvate</keyword>
<evidence type="ECO:0000256" key="14">
    <source>
        <dbReference type="ARBA" id="ARBA00022777"/>
    </source>
</evidence>
<evidence type="ECO:0000256" key="7">
    <source>
        <dbReference type="ARBA" id="ARBA00016544"/>
    </source>
</evidence>
<dbReference type="SUPFAM" id="SSF47831">
    <property type="entry name" value="Enzyme I of the PEP:sugar phosphotransferase system HPr-binding (sub)domain"/>
    <property type="match status" value="1"/>
</dbReference>
<dbReference type="SUPFAM" id="SSF51621">
    <property type="entry name" value="Phosphoenolpyruvate/pyruvate domain"/>
    <property type="match status" value="1"/>
</dbReference>
<dbReference type="eggNOG" id="COG1080">
    <property type="taxonomic scope" value="Bacteria"/>
</dbReference>
<evidence type="ECO:0000256" key="12">
    <source>
        <dbReference type="ARBA" id="ARBA00022683"/>
    </source>
</evidence>
<evidence type="ECO:0000259" key="23">
    <source>
        <dbReference type="Pfam" id="PF05524"/>
    </source>
</evidence>
<keyword evidence="25" id="KW-1185">Reference proteome</keyword>
<proteinExistence type="inferred from homology"/>
<dbReference type="InterPro" id="IPR006318">
    <property type="entry name" value="PTS_EI-like"/>
</dbReference>
<keyword evidence="11 17" id="KW-0808">Transferase</keyword>
<dbReference type="GO" id="GO:0016301">
    <property type="term" value="F:kinase activity"/>
    <property type="evidence" value="ECO:0007669"/>
    <property type="project" value="UniProtKB-KW"/>
</dbReference>
<evidence type="ECO:0000256" key="13">
    <source>
        <dbReference type="ARBA" id="ARBA00022723"/>
    </source>
</evidence>
<evidence type="ECO:0000313" key="25">
    <source>
        <dbReference type="Proteomes" id="UP000017148"/>
    </source>
</evidence>
<comment type="function">
    <text evidence="3 17">General (non sugar-specific) component of the phosphoenolpyruvate-dependent sugar phosphotransferase system (sugar PTS). This major carbohydrate active-transport system catalyzes the phosphorylation of incoming sugar substrates concomitantly with their translocation across the cell membrane. Enzyme I transfers the phosphoryl group from phosphoenolpyruvate (PEP) to the phosphoryl carrier protein (HPr).</text>
</comment>
<feature type="binding site" evidence="19">
    <location>
        <position position="465"/>
    </location>
    <ligand>
        <name>phosphoenolpyruvate</name>
        <dbReference type="ChEBI" id="CHEBI:58702"/>
    </ligand>
</feature>
<dbReference type="EMBL" id="ASJR01000010">
    <property type="protein sequence ID" value="ERP31703.1"/>
    <property type="molecule type" value="Genomic_DNA"/>
</dbReference>
<evidence type="ECO:0000256" key="11">
    <source>
        <dbReference type="ARBA" id="ARBA00022679"/>
    </source>
</evidence>
<evidence type="ECO:0000256" key="19">
    <source>
        <dbReference type="PIRSR" id="PIRSR000732-2"/>
    </source>
</evidence>
<dbReference type="InterPro" id="IPR015813">
    <property type="entry name" value="Pyrv/PenolPyrv_kinase-like_dom"/>
</dbReference>
<feature type="binding site" evidence="19">
    <location>
        <position position="338"/>
    </location>
    <ligand>
        <name>phosphoenolpyruvate</name>
        <dbReference type="ChEBI" id="CHEBI:58702"/>
    </ligand>
</feature>
<evidence type="ECO:0000256" key="15">
    <source>
        <dbReference type="ARBA" id="ARBA00022842"/>
    </source>
</evidence>
<organism evidence="24 25">
    <name type="scientific">Chitinivibrio alkaliphilus ACht1</name>
    <dbReference type="NCBI Taxonomy" id="1313304"/>
    <lineage>
        <taxon>Bacteria</taxon>
        <taxon>Pseudomonadati</taxon>
        <taxon>Fibrobacterota</taxon>
        <taxon>Chitinivibrionia</taxon>
        <taxon>Chitinivibrionales</taxon>
        <taxon>Chitinivibrionaceae</taxon>
        <taxon>Chitinivibrio</taxon>
    </lineage>
</organism>
<dbReference type="NCBIfam" id="TIGR01417">
    <property type="entry name" value="PTS_I_fam"/>
    <property type="match status" value="1"/>
</dbReference>
<evidence type="ECO:0000259" key="22">
    <source>
        <dbReference type="Pfam" id="PF02896"/>
    </source>
</evidence>
<dbReference type="Pfam" id="PF02896">
    <property type="entry name" value="PEP-utilizers_C"/>
    <property type="match status" value="1"/>
</dbReference>
<dbReference type="Proteomes" id="UP000017148">
    <property type="component" value="Unassembled WGS sequence"/>
</dbReference>
<keyword evidence="9 17" id="KW-0963">Cytoplasm</keyword>
<dbReference type="GO" id="GO:0009401">
    <property type="term" value="P:phosphoenolpyruvate-dependent sugar phosphotransferase system"/>
    <property type="evidence" value="ECO:0007669"/>
    <property type="project" value="UniProtKB-KW"/>
</dbReference>
<dbReference type="InterPro" id="IPR040442">
    <property type="entry name" value="Pyrv_kinase-like_dom_sf"/>
</dbReference>
<evidence type="ECO:0000256" key="1">
    <source>
        <dbReference type="ARBA" id="ARBA00000683"/>
    </source>
</evidence>
<dbReference type="GO" id="GO:0046872">
    <property type="term" value="F:metal ion binding"/>
    <property type="evidence" value="ECO:0007669"/>
    <property type="project" value="UniProtKB-KW"/>
</dbReference>
<dbReference type="Gene3D" id="1.10.274.10">
    <property type="entry name" value="PtsI, HPr-binding domain"/>
    <property type="match status" value="1"/>
</dbReference>
<keyword evidence="12 17" id="KW-0598">Phosphotransferase system</keyword>
<feature type="binding site" evidence="20">
    <location>
        <position position="431"/>
    </location>
    <ligand>
        <name>Mg(2+)</name>
        <dbReference type="ChEBI" id="CHEBI:18420"/>
    </ligand>
</feature>
<dbReference type="InterPro" id="IPR036637">
    <property type="entry name" value="Phosphohistidine_dom_sf"/>
</dbReference>
<dbReference type="PRINTS" id="PR01736">
    <property type="entry name" value="PHPHTRNFRASE"/>
</dbReference>
<evidence type="ECO:0000256" key="17">
    <source>
        <dbReference type="PIRNR" id="PIRNR000732"/>
    </source>
</evidence>
<feature type="domain" description="PEP-utilising enzyme mobile" evidence="21">
    <location>
        <begin position="158"/>
        <end position="229"/>
    </location>
</feature>
<comment type="catalytic activity">
    <reaction evidence="1 17">
        <text>L-histidyl-[protein] + phosphoenolpyruvate = N(pros)-phospho-L-histidyl-[protein] + pyruvate</text>
        <dbReference type="Rhea" id="RHEA:23880"/>
        <dbReference type="Rhea" id="RHEA-COMP:9745"/>
        <dbReference type="Rhea" id="RHEA-COMP:9746"/>
        <dbReference type="ChEBI" id="CHEBI:15361"/>
        <dbReference type="ChEBI" id="CHEBI:29979"/>
        <dbReference type="ChEBI" id="CHEBI:58702"/>
        <dbReference type="ChEBI" id="CHEBI:64837"/>
        <dbReference type="EC" id="2.7.3.9"/>
    </reaction>
</comment>
<dbReference type="Pfam" id="PF05524">
    <property type="entry name" value="PEP-utilisers_N"/>
    <property type="match status" value="1"/>
</dbReference>
<dbReference type="InterPro" id="IPR008731">
    <property type="entry name" value="PTS_EIN"/>
</dbReference>
<evidence type="ECO:0000256" key="4">
    <source>
        <dbReference type="ARBA" id="ARBA00004496"/>
    </source>
</evidence>
<evidence type="ECO:0000259" key="21">
    <source>
        <dbReference type="Pfam" id="PF00391"/>
    </source>
</evidence>
<dbReference type="SUPFAM" id="SSF52009">
    <property type="entry name" value="Phosphohistidine domain"/>
    <property type="match status" value="1"/>
</dbReference>
<dbReference type="Pfam" id="PF00391">
    <property type="entry name" value="PEP-utilizers"/>
    <property type="match status" value="1"/>
</dbReference>
<dbReference type="Gene3D" id="3.20.20.60">
    <property type="entry name" value="Phosphoenolpyruvate-binding domains"/>
    <property type="match status" value="1"/>
</dbReference>
<sequence length="588" mass="66557">MATRKVIQGTAIVRGKGLGKAYFIGRAVQDFTVETIPHHKVVEELDTFEEVRTKVKQYYRNYNMDTSEGHDESGEGTIMKIYEHIMDDPAFKGQVTEYISRKNYTVESAVRSVSKEFIDKFNSAGTSYFRDRSSDMVEICETLINFLNNGGNEKYTFSEDVVLVIDRSFTPSDIVNYNVNKIKGVVSKSAGRTSHAAILARSYSIPVITGVEDIKSRINPHEPVLINAYEDQIIIHPSSDECAEYTAYRERYLQAREVGAKRWHAPAYTPDGVHISVLANISFKDDVHMAQDNGADGIGLVRTEYLLSERETFPDEEEQFAYYSHIISEQNSREIVIRVMDIGGDKAAKFLKMPKEGNPFMGWRAVRILLERKELFRTQLRAIIRAGQGSNYKIMYPMVTSLSEWREIKQFTHVVADELGLPCPPLGILFEVPLAILEIDSFLEDIDFASIGTNDLIQYLSAADRNNSKVNYLYNPAEPAFLRIVDKAIDACTDKGIPISICGEMAGDPMYTIILLGLGLTRFSVIPAMVPIVKEIVSKINFLEIQEELSHLLSVTEIDNIADWIEKKNEELLSDIFERYQIDTVSHD</sequence>
<evidence type="ECO:0000256" key="10">
    <source>
        <dbReference type="ARBA" id="ARBA00022597"/>
    </source>
</evidence>
<gene>
    <name evidence="24" type="ORF">CALK_1364</name>
</gene>
<dbReference type="AlphaFoldDB" id="U7D6Y1"/>
<feature type="active site" description="Proton donor" evidence="18">
    <location>
        <position position="502"/>
    </location>
</feature>
<comment type="similarity">
    <text evidence="5 17">Belongs to the PEP-utilizing enzyme family.</text>
</comment>
<dbReference type="PIRSF" id="PIRSF000732">
    <property type="entry name" value="PTS_enzyme_I"/>
    <property type="match status" value="1"/>
</dbReference>
<evidence type="ECO:0000256" key="18">
    <source>
        <dbReference type="PIRSR" id="PIRSR000732-1"/>
    </source>
</evidence>
<reference evidence="24 25" key="1">
    <citation type="journal article" date="2013" name="Environ. Microbiol.">
        <title>Genome analysis of Chitinivibrio alkaliphilus gen. nov., sp. nov., a novel extremely haloalkaliphilic anaerobic chitinolytic bacterium from the candidate phylum Termite Group 3.</title>
        <authorList>
            <person name="Sorokin D.Y."/>
            <person name="Gumerov V.M."/>
            <person name="Rakitin A.L."/>
            <person name="Beletsky A.V."/>
            <person name="Damste J.S."/>
            <person name="Muyzer G."/>
            <person name="Mardanov A.V."/>
            <person name="Ravin N.V."/>
        </authorList>
    </citation>
    <scope>NUCLEOTIDE SEQUENCE [LARGE SCALE GENOMIC DNA]</scope>
    <source>
        <strain evidence="24 25">ACht1</strain>
    </source>
</reference>
<keyword evidence="14 17" id="KW-0418">Kinase</keyword>
<keyword evidence="8 17" id="KW-0813">Transport</keyword>
<dbReference type="GO" id="GO:0005737">
    <property type="term" value="C:cytoplasm"/>
    <property type="evidence" value="ECO:0007669"/>
    <property type="project" value="UniProtKB-SubCell"/>
</dbReference>
<feature type="binding site" evidence="19">
    <location>
        <begin position="454"/>
        <end position="455"/>
    </location>
    <ligand>
        <name>phosphoenolpyruvate</name>
        <dbReference type="ChEBI" id="CHEBI:58702"/>
    </ligand>
</feature>
<dbReference type="Gene3D" id="3.50.30.10">
    <property type="entry name" value="Phosphohistidine domain"/>
    <property type="match status" value="1"/>
</dbReference>
<evidence type="ECO:0000313" key="24">
    <source>
        <dbReference type="EMBL" id="ERP31703.1"/>
    </source>
</evidence>
<evidence type="ECO:0000256" key="5">
    <source>
        <dbReference type="ARBA" id="ARBA00007837"/>
    </source>
</evidence>